<dbReference type="InterPro" id="IPR045584">
    <property type="entry name" value="Pilin-like"/>
</dbReference>
<reference evidence="1 2" key="1">
    <citation type="submission" date="2018-01" db="EMBL/GenBank/DDBJ databases">
        <title>Draft genome sequences of six Vibrio diazotrophicus strains isolated from deep-sea sediments of the Baltic Sea.</title>
        <authorList>
            <person name="Castillo D."/>
            <person name="Vandieken V."/>
            <person name="Chiang O."/>
            <person name="Middelboe M."/>
        </authorList>
    </citation>
    <scope>NUCLEOTIDE SEQUENCE [LARGE SCALE GENOMIC DNA]</scope>
    <source>
        <strain evidence="1 2">65.10M</strain>
    </source>
</reference>
<dbReference type="Pfam" id="PF07963">
    <property type="entry name" value="N_methyl"/>
    <property type="match status" value="1"/>
</dbReference>
<dbReference type="EMBL" id="POSM01000019">
    <property type="protein sequence ID" value="PNI00060.1"/>
    <property type="molecule type" value="Genomic_DNA"/>
</dbReference>
<keyword evidence="2" id="KW-1185">Reference proteome</keyword>
<evidence type="ECO:0000313" key="1">
    <source>
        <dbReference type="EMBL" id="PNI00060.1"/>
    </source>
</evidence>
<dbReference type="Gene3D" id="3.30.700.10">
    <property type="entry name" value="Glycoprotein, Type 4 Pilin"/>
    <property type="match status" value="1"/>
</dbReference>
<gene>
    <name evidence="1" type="ORF">C1O25_13555</name>
</gene>
<evidence type="ECO:0000313" key="2">
    <source>
        <dbReference type="Proteomes" id="UP000236547"/>
    </source>
</evidence>
<accession>A0ABX4W8H4</accession>
<dbReference type="InterPro" id="IPR012902">
    <property type="entry name" value="N_methyl_site"/>
</dbReference>
<dbReference type="Proteomes" id="UP000236547">
    <property type="component" value="Unassembled WGS sequence"/>
</dbReference>
<sequence length="155" mass="16242">MQRNQKGFTLVELIVVILLVSILSVYAASRFSGVSSVSAYAAREQAISIIRQIQLDRMQSNLSSTTTDSDYTLYVSGSCLGSYQACNLGGNSRSDILQGNELSFSTSPPVSVIEFSLLGNPLGSAASGVTISIDAPASQSSVCLNSQGYVSQGPC</sequence>
<organism evidence="1 2">
    <name type="scientific">Vibrio diazotrophicus</name>
    <dbReference type="NCBI Taxonomy" id="685"/>
    <lineage>
        <taxon>Bacteria</taxon>
        <taxon>Pseudomonadati</taxon>
        <taxon>Pseudomonadota</taxon>
        <taxon>Gammaproteobacteria</taxon>
        <taxon>Vibrionales</taxon>
        <taxon>Vibrionaceae</taxon>
        <taxon>Vibrio</taxon>
    </lineage>
</organism>
<dbReference type="NCBIfam" id="TIGR02532">
    <property type="entry name" value="IV_pilin_GFxxxE"/>
    <property type="match status" value="1"/>
</dbReference>
<dbReference type="SUPFAM" id="SSF54523">
    <property type="entry name" value="Pili subunits"/>
    <property type="match status" value="1"/>
</dbReference>
<dbReference type="RefSeq" id="WP_102968853.1">
    <property type="nucleotide sequence ID" value="NZ_POSM01000019.1"/>
</dbReference>
<comment type="caution">
    <text evidence="1">The sequence shown here is derived from an EMBL/GenBank/DDBJ whole genome shotgun (WGS) entry which is preliminary data.</text>
</comment>
<protein>
    <submittedName>
        <fullName evidence="1">MSHA biogenesis protein MshC</fullName>
    </submittedName>
</protein>
<proteinExistence type="predicted"/>
<name>A0ABX4W8H4_VIBDI</name>